<name>A0A0D5NEX2_9BACL</name>
<dbReference type="Proteomes" id="UP000032633">
    <property type="component" value="Chromosome"/>
</dbReference>
<gene>
    <name evidence="2" type="ORF">VN24_02330</name>
</gene>
<reference evidence="2 3" key="1">
    <citation type="journal article" date="2015" name="J. Biotechnol.">
        <title>Complete genome sequence of Paenibacillus beijingensis 7188(T) (=DSM 24997(T)), a novel rhizobacterium from jujube garden soil.</title>
        <authorList>
            <person name="Kwak Y."/>
            <person name="Shin J.H."/>
        </authorList>
    </citation>
    <scope>NUCLEOTIDE SEQUENCE [LARGE SCALE GENOMIC DNA]</scope>
    <source>
        <strain evidence="2 3">DSM 24997</strain>
    </source>
</reference>
<feature type="transmembrane region" description="Helical" evidence="1">
    <location>
        <begin position="252"/>
        <end position="270"/>
    </location>
</feature>
<evidence type="ECO:0000256" key="1">
    <source>
        <dbReference type="SAM" id="Phobius"/>
    </source>
</evidence>
<keyword evidence="1" id="KW-0472">Membrane</keyword>
<dbReference type="RefSeq" id="WP_045669115.1">
    <property type="nucleotide sequence ID" value="NZ_CP011058.1"/>
</dbReference>
<organism evidence="2 3">
    <name type="scientific">Paenibacillus beijingensis</name>
    <dbReference type="NCBI Taxonomy" id="1126833"/>
    <lineage>
        <taxon>Bacteria</taxon>
        <taxon>Bacillati</taxon>
        <taxon>Bacillota</taxon>
        <taxon>Bacilli</taxon>
        <taxon>Bacillales</taxon>
        <taxon>Paenibacillaceae</taxon>
        <taxon>Paenibacillus</taxon>
    </lineage>
</organism>
<protein>
    <submittedName>
        <fullName evidence="2">Uncharacterized protein</fullName>
    </submittedName>
</protein>
<dbReference type="PATRIC" id="fig|1126833.4.peg.512"/>
<evidence type="ECO:0000313" key="2">
    <source>
        <dbReference type="EMBL" id="AJY73680.1"/>
    </source>
</evidence>
<feature type="transmembrane region" description="Helical" evidence="1">
    <location>
        <begin position="86"/>
        <end position="103"/>
    </location>
</feature>
<dbReference type="KEGG" id="pbj:VN24_02330"/>
<feature type="transmembrane region" description="Helical" evidence="1">
    <location>
        <begin position="219"/>
        <end position="237"/>
    </location>
</feature>
<accession>A0A0D5NEX2</accession>
<feature type="transmembrane region" description="Helical" evidence="1">
    <location>
        <begin position="193"/>
        <end position="212"/>
    </location>
</feature>
<dbReference type="AlphaFoldDB" id="A0A0D5NEX2"/>
<evidence type="ECO:0000313" key="3">
    <source>
        <dbReference type="Proteomes" id="UP000032633"/>
    </source>
</evidence>
<proteinExistence type="predicted"/>
<keyword evidence="3" id="KW-1185">Reference proteome</keyword>
<feature type="transmembrane region" description="Helical" evidence="1">
    <location>
        <begin position="155"/>
        <end position="181"/>
    </location>
</feature>
<feature type="transmembrane region" description="Helical" evidence="1">
    <location>
        <begin position="109"/>
        <end position="134"/>
    </location>
</feature>
<keyword evidence="1" id="KW-0812">Transmembrane</keyword>
<dbReference type="OrthoDB" id="2584870at2"/>
<dbReference type="STRING" id="1126833.VN24_02330"/>
<reference evidence="3" key="2">
    <citation type="submission" date="2015-03" db="EMBL/GenBank/DDBJ databases">
        <title>Genome sequence of Paenibacillus beijingensis strain DSM 24997T.</title>
        <authorList>
            <person name="Kwak Y."/>
            <person name="Shin J.-H."/>
        </authorList>
    </citation>
    <scope>NUCLEOTIDE SEQUENCE [LARGE SCALE GENOMIC DNA]</scope>
    <source>
        <strain evidence="3">DSM 24997</strain>
    </source>
</reference>
<sequence>MSVPNDNELKQLEQEMHDSLSRLVVRPVASEDTVRLLRALQPAFDELKPSLSSDTAGMTDISNDYPARRPSLSKLVANQLSSYSRSYWLASTGLFVMLLFILPKGEEYSYLNVLNIGSTLAMFMPMIFLAGLLYSFRSWNKEMRMIESITPYPPALLLMCRIMITSGLNILFGAFVSLYLLTRLDRFPLLPFMLQWLSLISLISGVAAFVMMRIGIKSAFAVGALFWMGWNVLDYMMRSPQPGLEWLLDLRTAIYVGSLVFGITLAVLAYRRSLLMKAIV</sequence>
<dbReference type="EMBL" id="CP011058">
    <property type="protein sequence ID" value="AJY73680.1"/>
    <property type="molecule type" value="Genomic_DNA"/>
</dbReference>
<keyword evidence="1" id="KW-1133">Transmembrane helix</keyword>
<dbReference type="HOGENOM" id="CLU_1000067_0_0_9"/>